<evidence type="ECO:0000256" key="2">
    <source>
        <dbReference type="PIRSR" id="PIRSR640255-2"/>
    </source>
</evidence>
<dbReference type="GO" id="GO:0003676">
    <property type="term" value="F:nucleic acid binding"/>
    <property type="evidence" value="ECO:0007669"/>
    <property type="project" value="InterPro"/>
</dbReference>
<comment type="caution">
    <text evidence="6">The sequence shown here is derived from an EMBL/GenBank/DDBJ whole genome shotgun (WGS) entry which is preliminary data.</text>
</comment>
<reference evidence="6 7" key="1">
    <citation type="submission" date="2019-03" db="EMBL/GenBank/DDBJ databases">
        <title>Genome Sequencing and Assembly of Various Microbes Isolated from Partially Reclaimed Soil and Acid Mine Drainage (AMD) Site.</title>
        <authorList>
            <person name="Steinbock B."/>
            <person name="Bechtold R."/>
            <person name="Sevigny J.L."/>
            <person name="Thomas D."/>
            <person name="Cuthill L.R."/>
            <person name="Aveiro Johannsen E.J."/>
            <person name="Thomas K."/>
            <person name="Ghosh A."/>
        </authorList>
    </citation>
    <scope>NUCLEOTIDE SEQUENCE [LARGE SCALE GENOMIC DNA]</scope>
    <source>
        <strain evidence="6 7">S-A3</strain>
    </source>
</reference>
<sequence length="697" mass="76255">MPLQHELALQRVRQREQQRLSTQEKLSHPEGLVEANDPVRVAQRLDRITRYLTGGNPRESPAAAPAAALLGSAAQRLGAPASAEDDSTGAQEILLERVINTADFVDVRYLEAGVHAQRCVGRVNIRNHRETVIGYGTGFLVSPCLLLTNHHVLPDPDTARTSIIEFDYQDGIDGKPLPTAVFSFDPDRFFSADRDLDFALVAVTADPATLTRYGHCPLTAAQGTVLIGESVTIVQHPRGEKKQITLRENKLVDIPDLVLHYAADTELGSSGSPVFNDQWEVVALHHAGIATPQHAPQYRYLNEGIRISRILQHLAELPLTAVQAQLLTQLTTATHAGTIPDAAVGAGTISATPPPPTPAAPPEETTLATPPIGAASTDGAVTVEIPLRITVQLGTPVPAPAVVSPPVTAATEPPATDGQAAEAISIDPDYNNRDGYREDFLSSPLPLPGRQAFGDTASAELKYHHFSVVMHRQRRLALFTAVNIDGRTATKPRRDSDRWIIDPRLPREEQTGEDVYRDNPLDRGHLVRRLDPAWGPKAKAANDDTFHFTNATPQHHDFNAGQTLWLGLEDYILHNTDNHDLTVSVITGPVLHDEDPHYRGVALPRQFFKLVAMVTTTNTLVVTAYLLSQEALLDEFATAPEEFSFGAYRTYQVPVRRIAELTTLDLHPYIEADPLERLEATALPRMILRPDDIVLGT</sequence>
<evidence type="ECO:0000259" key="4">
    <source>
        <dbReference type="SMART" id="SM00477"/>
    </source>
</evidence>
<accession>A0A4V3B1T7</accession>
<feature type="active site" description="Proton acceptor" evidence="1">
    <location>
        <position position="525"/>
    </location>
</feature>
<feature type="binding site" evidence="2">
    <location>
        <position position="559"/>
    </location>
    <ligand>
        <name>Mg(2+)</name>
        <dbReference type="ChEBI" id="CHEBI:18420"/>
        <note>catalytic</note>
    </ligand>
</feature>
<dbReference type="SMART" id="SM00892">
    <property type="entry name" value="Endonuclease_NS"/>
    <property type="match status" value="1"/>
</dbReference>
<evidence type="ECO:0000256" key="3">
    <source>
        <dbReference type="SAM" id="MobiDB-lite"/>
    </source>
</evidence>
<dbReference type="PANTHER" id="PTHR13966">
    <property type="entry name" value="ENDONUCLEASE RELATED"/>
    <property type="match status" value="1"/>
</dbReference>
<feature type="domain" description="ENPP1-3/EXOG-like endonuclease/phosphodiesterase" evidence="4">
    <location>
        <begin position="463"/>
        <end position="673"/>
    </location>
</feature>
<dbReference type="Pfam" id="PF13365">
    <property type="entry name" value="Trypsin_2"/>
    <property type="match status" value="1"/>
</dbReference>
<gene>
    <name evidence="6" type="ORF">E2R59_17165</name>
</gene>
<dbReference type="EMBL" id="SMZT01000011">
    <property type="protein sequence ID" value="TDL38208.1"/>
    <property type="molecule type" value="Genomic_DNA"/>
</dbReference>
<dbReference type="SUPFAM" id="SSF50494">
    <property type="entry name" value="Trypsin-like serine proteases"/>
    <property type="match status" value="1"/>
</dbReference>
<name>A0A4V3B1T7_KOCRO</name>
<feature type="domain" description="DNA/RNA non-specific endonuclease/pyrophosphatase/phosphodiesterase" evidence="5">
    <location>
        <begin position="462"/>
        <end position="673"/>
    </location>
</feature>
<dbReference type="InterPro" id="IPR040255">
    <property type="entry name" value="Non-specific_endonuclease"/>
</dbReference>
<feature type="region of interest" description="Disordered" evidence="3">
    <location>
        <begin position="345"/>
        <end position="365"/>
    </location>
</feature>
<dbReference type="CDD" id="cd00091">
    <property type="entry name" value="NUC"/>
    <property type="match status" value="1"/>
</dbReference>
<protein>
    <submittedName>
        <fullName evidence="6">Endonuclease</fullName>
    </submittedName>
</protein>
<dbReference type="Proteomes" id="UP000295163">
    <property type="component" value="Unassembled WGS sequence"/>
</dbReference>
<evidence type="ECO:0000256" key="1">
    <source>
        <dbReference type="PIRSR" id="PIRSR640255-1"/>
    </source>
</evidence>
<dbReference type="InterPro" id="IPR001604">
    <property type="entry name" value="Endo_G_ENPP1-like_dom"/>
</dbReference>
<organism evidence="6 7">
    <name type="scientific">Kocuria rosea</name>
    <name type="common">Deinococcus erythromyxa</name>
    <name type="synonym">Micrococcus rubens</name>
    <dbReference type="NCBI Taxonomy" id="1275"/>
    <lineage>
        <taxon>Bacteria</taxon>
        <taxon>Bacillati</taxon>
        <taxon>Actinomycetota</taxon>
        <taxon>Actinomycetes</taxon>
        <taxon>Micrococcales</taxon>
        <taxon>Micrococcaceae</taxon>
        <taxon>Kocuria</taxon>
    </lineage>
</organism>
<dbReference type="InterPro" id="IPR044929">
    <property type="entry name" value="DNA/RNA_non-sp_Endonuclease_sf"/>
</dbReference>
<dbReference type="InterPro" id="IPR043504">
    <property type="entry name" value="Peptidase_S1_PA_chymotrypsin"/>
</dbReference>
<dbReference type="GO" id="GO:0004519">
    <property type="term" value="F:endonuclease activity"/>
    <property type="evidence" value="ECO:0007669"/>
    <property type="project" value="UniProtKB-KW"/>
</dbReference>
<evidence type="ECO:0000313" key="7">
    <source>
        <dbReference type="Proteomes" id="UP000295163"/>
    </source>
</evidence>
<dbReference type="SUPFAM" id="SSF54060">
    <property type="entry name" value="His-Me finger endonucleases"/>
    <property type="match status" value="1"/>
</dbReference>
<keyword evidence="6" id="KW-0378">Hydrolase</keyword>
<dbReference type="InterPro" id="IPR009003">
    <property type="entry name" value="Peptidase_S1_PA"/>
</dbReference>
<dbReference type="Pfam" id="PF01223">
    <property type="entry name" value="Endonuclease_NS"/>
    <property type="match status" value="1"/>
</dbReference>
<dbReference type="InterPro" id="IPR044925">
    <property type="entry name" value="His-Me_finger_sf"/>
</dbReference>
<keyword evidence="2" id="KW-0479">Metal-binding</keyword>
<keyword evidence="6" id="KW-0540">Nuclease</keyword>
<proteinExistence type="predicted"/>
<feature type="compositionally biased region" description="Pro residues" evidence="3">
    <location>
        <begin position="352"/>
        <end position="361"/>
    </location>
</feature>
<dbReference type="GO" id="GO:0046872">
    <property type="term" value="F:metal ion binding"/>
    <property type="evidence" value="ECO:0007669"/>
    <property type="project" value="UniProtKB-KW"/>
</dbReference>
<evidence type="ECO:0000313" key="6">
    <source>
        <dbReference type="EMBL" id="TDL38208.1"/>
    </source>
</evidence>
<keyword evidence="6" id="KW-0255">Endonuclease</keyword>
<dbReference type="PANTHER" id="PTHR13966:SF5">
    <property type="entry name" value="ENDONUCLEASE G, MITOCHONDRIAL"/>
    <property type="match status" value="1"/>
</dbReference>
<dbReference type="Gene3D" id="3.40.570.10">
    <property type="entry name" value="Extracellular Endonuclease, subunit A"/>
    <property type="match status" value="1"/>
</dbReference>
<dbReference type="AlphaFoldDB" id="A0A4V3B1T7"/>
<dbReference type="GO" id="GO:0016787">
    <property type="term" value="F:hydrolase activity"/>
    <property type="evidence" value="ECO:0007669"/>
    <property type="project" value="InterPro"/>
</dbReference>
<dbReference type="InterPro" id="IPR020821">
    <property type="entry name" value="ENPP1-3/EXOG-like_nuc-like"/>
</dbReference>
<dbReference type="SMART" id="SM00477">
    <property type="entry name" value="NUC"/>
    <property type="match status" value="1"/>
</dbReference>
<dbReference type="Gene3D" id="2.40.10.10">
    <property type="entry name" value="Trypsin-like serine proteases"/>
    <property type="match status" value="2"/>
</dbReference>
<evidence type="ECO:0000259" key="5">
    <source>
        <dbReference type="SMART" id="SM00892"/>
    </source>
</evidence>